<dbReference type="SUPFAM" id="SSF48726">
    <property type="entry name" value="Immunoglobulin"/>
    <property type="match status" value="1"/>
</dbReference>
<feature type="domain" description="Ig-like" evidence="9">
    <location>
        <begin position="27"/>
        <end position="129"/>
    </location>
</feature>
<dbReference type="PANTHER" id="PTHR13869">
    <property type="entry name" value="MYELIN P0 RELATED"/>
    <property type="match status" value="1"/>
</dbReference>
<organism evidence="10 11">
    <name type="scientific">Pleurodeles waltl</name>
    <name type="common">Iberian ribbed newt</name>
    <dbReference type="NCBI Taxonomy" id="8319"/>
    <lineage>
        <taxon>Eukaryota</taxon>
        <taxon>Metazoa</taxon>
        <taxon>Chordata</taxon>
        <taxon>Craniata</taxon>
        <taxon>Vertebrata</taxon>
        <taxon>Euteleostomi</taxon>
        <taxon>Amphibia</taxon>
        <taxon>Batrachia</taxon>
        <taxon>Caudata</taxon>
        <taxon>Salamandroidea</taxon>
        <taxon>Salamandridae</taxon>
        <taxon>Pleurodelinae</taxon>
        <taxon>Pleurodeles</taxon>
    </lineage>
</organism>
<dbReference type="Proteomes" id="UP001066276">
    <property type="component" value="Chromosome 8"/>
</dbReference>
<keyword evidence="5" id="KW-0472">Membrane</keyword>
<sequence length="145" mass="16013">MLPNVTILPNITGAEEAETRGPKTWEPFIVQEPSKEKARVGETIVLGCQFFSPKGSSLSDLTVDWYREDGKHTLHFMENNKTLVANHSRAFISGDMSIGVASLTILNVTTDDHGIYYCQVTLPSGMKVKGEGVKVRIRVLHGEIL</sequence>
<dbReference type="AlphaFoldDB" id="A0AAV7NB49"/>
<keyword evidence="2" id="KW-0812">Transmembrane</keyword>
<dbReference type="EMBL" id="JANPWB010000012">
    <property type="protein sequence ID" value="KAJ1112389.1"/>
    <property type="molecule type" value="Genomic_DNA"/>
</dbReference>
<evidence type="ECO:0000256" key="6">
    <source>
        <dbReference type="ARBA" id="ARBA00023157"/>
    </source>
</evidence>
<dbReference type="InterPro" id="IPR000920">
    <property type="entry name" value="Myelin_P0-rel"/>
</dbReference>
<evidence type="ECO:0000313" key="10">
    <source>
        <dbReference type="EMBL" id="KAJ1112389.1"/>
    </source>
</evidence>
<keyword evidence="3" id="KW-0732">Signal</keyword>
<evidence type="ECO:0000256" key="4">
    <source>
        <dbReference type="ARBA" id="ARBA00022989"/>
    </source>
</evidence>
<evidence type="ECO:0000256" key="5">
    <source>
        <dbReference type="ARBA" id="ARBA00023136"/>
    </source>
</evidence>
<keyword evidence="7" id="KW-0325">Glycoprotein</keyword>
<name>A0AAV7NB49_PLEWA</name>
<dbReference type="InterPro" id="IPR013106">
    <property type="entry name" value="Ig_V-set"/>
</dbReference>
<comment type="subcellular location">
    <subcellularLocation>
        <location evidence="1">Membrane</location>
        <topology evidence="1">Single-pass type I membrane protein</topology>
    </subcellularLocation>
</comment>
<evidence type="ECO:0000259" key="9">
    <source>
        <dbReference type="PROSITE" id="PS50835"/>
    </source>
</evidence>
<evidence type="ECO:0000313" key="11">
    <source>
        <dbReference type="Proteomes" id="UP001066276"/>
    </source>
</evidence>
<evidence type="ECO:0000256" key="2">
    <source>
        <dbReference type="ARBA" id="ARBA00022692"/>
    </source>
</evidence>
<evidence type="ECO:0000256" key="3">
    <source>
        <dbReference type="ARBA" id="ARBA00022729"/>
    </source>
</evidence>
<protein>
    <recommendedName>
        <fullName evidence="9">Ig-like domain-containing protein</fullName>
    </recommendedName>
</protein>
<keyword evidence="4" id="KW-1133">Transmembrane helix</keyword>
<dbReference type="PANTHER" id="PTHR13869:SF38">
    <property type="entry name" value="NATURAL CYTOTOXICITY TRIGGERING RECEPTOR 3"/>
    <property type="match status" value="1"/>
</dbReference>
<evidence type="ECO:0000256" key="8">
    <source>
        <dbReference type="ARBA" id="ARBA00023319"/>
    </source>
</evidence>
<proteinExistence type="predicted"/>
<evidence type="ECO:0000256" key="7">
    <source>
        <dbReference type="ARBA" id="ARBA00023180"/>
    </source>
</evidence>
<dbReference type="GO" id="GO:0005886">
    <property type="term" value="C:plasma membrane"/>
    <property type="evidence" value="ECO:0007669"/>
    <property type="project" value="TreeGrafter"/>
</dbReference>
<evidence type="ECO:0000256" key="1">
    <source>
        <dbReference type="ARBA" id="ARBA00004479"/>
    </source>
</evidence>
<dbReference type="InterPro" id="IPR003599">
    <property type="entry name" value="Ig_sub"/>
</dbReference>
<dbReference type="Gene3D" id="2.60.40.10">
    <property type="entry name" value="Immunoglobulins"/>
    <property type="match status" value="1"/>
</dbReference>
<dbReference type="InterPro" id="IPR036179">
    <property type="entry name" value="Ig-like_dom_sf"/>
</dbReference>
<reference evidence="10" key="1">
    <citation type="journal article" date="2022" name="bioRxiv">
        <title>Sequencing and chromosome-scale assembly of the giantPleurodeles waltlgenome.</title>
        <authorList>
            <person name="Brown T."/>
            <person name="Elewa A."/>
            <person name="Iarovenko S."/>
            <person name="Subramanian E."/>
            <person name="Araus A.J."/>
            <person name="Petzold A."/>
            <person name="Susuki M."/>
            <person name="Suzuki K.-i.T."/>
            <person name="Hayashi T."/>
            <person name="Toyoda A."/>
            <person name="Oliveira C."/>
            <person name="Osipova E."/>
            <person name="Leigh N.D."/>
            <person name="Simon A."/>
            <person name="Yun M.H."/>
        </authorList>
    </citation>
    <scope>NUCLEOTIDE SEQUENCE</scope>
    <source>
        <strain evidence="10">20211129_DDA</strain>
        <tissue evidence="10">Liver</tissue>
    </source>
</reference>
<gene>
    <name evidence="10" type="ORF">NDU88_000653</name>
</gene>
<keyword evidence="6" id="KW-1015">Disulfide bond</keyword>
<dbReference type="PROSITE" id="PS50835">
    <property type="entry name" value="IG_LIKE"/>
    <property type="match status" value="1"/>
</dbReference>
<dbReference type="CDD" id="cd00099">
    <property type="entry name" value="IgV"/>
    <property type="match status" value="1"/>
</dbReference>
<dbReference type="SMART" id="SM00409">
    <property type="entry name" value="IG"/>
    <property type="match status" value="1"/>
</dbReference>
<keyword evidence="8" id="KW-0393">Immunoglobulin domain</keyword>
<accession>A0AAV7NB49</accession>
<keyword evidence="11" id="KW-1185">Reference proteome</keyword>
<comment type="caution">
    <text evidence="10">The sequence shown here is derived from an EMBL/GenBank/DDBJ whole genome shotgun (WGS) entry which is preliminary data.</text>
</comment>
<dbReference type="InterPro" id="IPR013783">
    <property type="entry name" value="Ig-like_fold"/>
</dbReference>
<dbReference type="Pfam" id="PF07686">
    <property type="entry name" value="V-set"/>
    <property type="match status" value="1"/>
</dbReference>
<dbReference type="InterPro" id="IPR007110">
    <property type="entry name" value="Ig-like_dom"/>
</dbReference>
<dbReference type="SMART" id="SM00406">
    <property type="entry name" value="IGv"/>
    <property type="match status" value="1"/>
</dbReference>